<comment type="similarity">
    <text evidence="1">Belongs to the RAD52 family.</text>
</comment>
<feature type="compositionally biased region" description="Pro residues" evidence="5">
    <location>
        <begin position="189"/>
        <end position="204"/>
    </location>
</feature>
<dbReference type="InterPro" id="IPR041247">
    <property type="entry name" value="Rad52_fam"/>
</dbReference>
<evidence type="ECO:0008006" key="8">
    <source>
        <dbReference type="Google" id="ProtNLM"/>
    </source>
</evidence>
<keyword evidence="4" id="KW-0234">DNA repair</keyword>
<evidence type="ECO:0000256" key="3">
    <source>
        <dbReference type="ARBA" id="ARBA00023172"/>
    </source>
</evidence>
<dbReference type="InterPro" id="IPR042525">
    <property type="entry name" value="Rad52_Rad59_Rad22_sf"/>
</dbReference>
<accession>A0ABQ3UF75</accession>
<dbReference type="Proteomes" id="UP001054854">
    <property type="component" value="Unassembled WGS sequence"/>
</dbReference>
<feature type="region of interest" description="Disordered" evidence="5">
    <location>
        <begin position="1"/>
        <end position="21"/>
    </location>
</feature>
<dbReference type="Pfam" id="PF04098">
    <property type="entry name" value="Rad52_Rad22"/>
    <property type="match status" value="1"/>
</dbReference>
<dbReference type="Gene3D" id="3.30.390.80">
    <property type="entry name" value="DNA repair protein Rad52/59/22"/>
    <property type="match status" value="1"/>
</dbReference>
<keyword evidence="2" id="KW-0227">DNA damage</keyword>
<keyword evidence="3" id="KW-0233">DNA recombination</keyword>
<protein>
    <recommendedName>
        <fullName evidence="8">DNA repair protein</fullName>
    </recommendedName>
</protein>
<dbReference type="PANTHER" id="PTHR12132:SF1">
    <property type="entry name" value="DNA REPAIR PROTEIN RAD52 HOMOLOG"/>
    <property type="match status" value="1"/>
</dbReference>
<name>A0ABQ3UF75_STRHY</name>
<evidence type="ECO:0000313" key="6">
    <source>
        <dbReference type="EMBL" id="GHJ34247.1"/>
    </source>
</evidence>
<evidence type="ECO:0000256" key="5">
    <source>
        <dbReference type="SAM" id="MobiDB-lite"/>
    </source>
</evidence>
<dbReference type="EMBL" id="BNEK01000007">
    <property type="protein sequence ID" value="GHJ34247.1"/>
    <property type="molecule type" value="Genomic_DNA"/>
</dbReference>
<evidence type="ECO:0000256" key="4">
    <source>
        <dbReference type="ARBA" id="ARBA00023204"/>
    </source>
</evidence>
<evidence type="ECO:0000256" key="2">
    <source>
        <dbReference type="ARBA" id="ARBA00022763"/>
    </source>
</evidence>
<sequence length="303" mass="33573">MAHAIEAPASTTAEGPTSHTQNQTLRLSAYQLRMLHGAITPNRVRMLRGMAHLEAWDVRRQLIRIFGFGGYSTETLSLDLTSERETKQGERSRWTVVYRAQVRLTILDTAGREITHWDDAAAGDSVNQPSLGDAHDMAMKTALSQALKRCATNLGDQFGLSLYNNGSKDAVVKYSAAHPPEEWWKQDAPQPPEPDDPPVQPEPQPAATTEDAEPTRAQQPAPQHARRAEAPPKVTLAEFKDKVTRVWNNLDGTRQNLLEAEKAGLADEVVPVGDEGTPTRLRELLENRIAELEAEKRGQRRAA</sequence>
<dbReference type="InterPro" id="IPR007232">
    <property type="entry name" value="Rad52_Rad59_Rad22"/>
</dbReference>
<feature type="region of interest" description="Disordered" evidence="5">
    <location>
        <begin position="180"/>
        <end position="236"/>
    </location>
</feature>
<feature type="compositionally biased region" description="Polar residues" evidence="5">
    <location>
        <begin position="9"/>
        <end position="21"/>
    </location>
</feature>
<keyword evidence="7" id="KW-1185">Reference proteome</keyword>
<dbReference type="RefSeq" id="WP_236260068.1">
    <property type="nucleotide sequence ID" value="NZ_BNEK01000007.1"/>
</dbReference>
<comment type="caution">
    <text evidence="6">The sequence shown here is derived from an EMBL/GenBank/DDBJ whole genome shotgun (WGS) entry which is preliminary data.</text>
</comment>
<proteinExistence type="inferred from homology"/>
<gene>
    <name evidence="6" type="ORF">TPA0910_86800</name>
</gene>
<organism evidence="6 7">
    <name type="scientific">Streptomyces hygroscopicus</name>
    <dbReference type="NCBI Taxonomy" id="1912"/>
    <lineage>
        <taxon>Bacteria</taxon>
        <taxon>Bacillati</taxon>
        <taxon>Actinomycetota</taxon>
        <taxon>Actinomycetes</taxon>
        <taxon>Kitasatosporales</taxon>
        <taxon>Streptomycetaceae</taxon>
        <taxon>Streptomyces</taxon>
        <taxon>Streptomyces violaceusniger group</taxon>
    </lineage>
</organism>
<evidence type="ECO:0000256" key="1">
    <source>
        <dbReference type="ARBA" id="ARBA00006638"/>
    </source>
</evidence>
<dbReference type="PANTHER" id="PTHR12132">
    <property type="entry name" value="DNA REPAIR AND RECOMBINATION PROTEIN RAD52, RAD59"/>
    <property type="match status" value="1"/>
</dbReference>
<evidence type="ECO:0000313" key="7">
    <source>
        <dbReference type="Proteomes" id="UP001054854"/>
    </source>
</evidence>
<reference evidence="6" key="1">
    <citation type="submission" date="2024-05" db="EMBL/GenBank/DDBJ databases">
        <title>Whole genome shotgun sequence of Streptomyces hygroscopicus NBRC 113678.</title>
        <authorList>
            <person name="Komaki H."/>
            <person name="Tamura T."/>
        </authorList>
    </citation>
    <scope>NUCLEOTIDE SEQUENCE</scope>
    <source>
        <strain evidence="6">N11-34</strain>
    </source>
</reference>
<dbReference type="SUPFAM" id="SSF54768">
    <property type="entry name" value="dsRNA-binding domain-like"/>
    <property type="match status" value="1"/>
</dbReference>